<sequence>MDREVKRLKQSRIPIVKVRWNSRRGPEYTWEREDQMQKKYPLTVRYPVVLSLELILDAMWSLCAIVWDQTALSVNLFEISYCYCLLLQSCARDSNYCSYYCPLPPKVRRLLSLTTGLCGLVLIRSDSDSPDKDDFTKHISTPTSYITPPFIYANAILRAPSFFWIEPRIAGPPMLLQLLLRAGNNTPIHHHMIVTFATCYNGHRADSSTSDDSIRPGAFSL</sequence>
<proteinExistence type="predicted"/>
<organism evidence="1 2">
    <name type="scientific">Tanacetum coccineum</name>
    <dbReference type="NCBI Taxonomy" id="301880"/>
    <lineage>
        <taxon>Eukaryota</taxon>
        <taxon>Viridiplantae</taxon>
        <taxon>Streptophyta</taxon>
        <taxon>Embryophyta</taxon>
        <taxon>Tracheophyta</taxon>
        <taxon>Spermatophyta</taxon>
        <taxon>Magnoliopsida</taxon>
        <taxon>eudicotyledons</taxon>
        <taxon>Gunneridae</taxon>
        <taxon>Pentapetalae</taxon>
        <taxon>asterids</taxon>
        <taxon>campanulids</taxon>
        <taxon>Asterales</taxon>
        <taxon>Asteraceae</taxon>
        <taxon>Asteroideae</taxon>
        <taxon>Anthemideae</taxon>
        <taxon>Anthemidinae</taxon>
        <taxon>Tanacetum</taxon>
    </lineage>
</organism>
<evidence type="ECO:0000313" key="1">
    <source>
        <dbReference type="EMBL" id="GJT65678.1"/>
    </source>
</evidence>
<accession>A0ABQ5FS36</accession>
<gene>
    <name evidence="1" type="ORF">Tco_1017158</name>
</gene>
<comment type="caution">
    <text evidence="1">The sequence shown here is derived from an EMBL/GenBank/DDBJ whole genome shotgun (WGS) entry which is preliminary data.</text>
</comment>
<reference evidence="1" key="2">
    <citation type="submission" date="2022-01" db="EMBL/GenBank/DDBJ databases">
        <authorList>
            <person name="Yamashiro T."/>
            <person name="Shiraishi A."/>
            <person name="Satake H."/>
            <person name="Nakayama K."/>
        </authorList>
    </citation>
    <scope>NUCLEOTIDE SEQUENCE</scope>
</reference>
<dbReference type="Proteomes" id="UP001151760">
    <property type="component" value="Unassembled WGS sequence"/>
</dbReference>
<keyword evidence="2" id="KW-1185">Reference proteome</keyword>
<evidence type="ECO:0000313" key="2">
    <source>
        <dbReference type="Proteomes" id="UP001151760"/>
    </source>
</evidence>
<dbReference type="EMBL" id="BQNB010017651">
    <property type="protein sequence ID" value="GJT65678.1"/>
    <property type="molecule type" value="Genomic_DNA"/>
</dbReference>
<evidence type="ECO:0008006" key="3">
    <source>
        <dbReference type="Google" id="ProtNLM"/>
    </source>
</evidence>
<protein>
    <recommendedName>
        <fullName evidence="3">Reverse transcriptase domain-containing protein</fullName>
    </recommendedName>
</protein>
<name>A0ABQ5FS36_9ASTR</name>
<reference evidence="1" key="1">
    <citation type="journal article" date="2022" name="Int. J. Mol. Sci.">
        <title>Draft Genome of Tanacetum Coccineum: Genomic Comparison of Closely Related Tanacetum-Family Plants.</title>
        <authorList>
            <person name="Yamashiro T."/>
            <person name="Shiraishi A."/>
            <person name="Nakayama K."/>
            <person name="Satake H."/>
        </authorList>
    </citation>
    <scope>NUCLEOTIDE SEQUENCE</scope>
</reference>